<accession>A0A9Q0HKZ3</accession>
<name>A0A9Q0HKZ3_9POAL</name>
<feature type="chain" id="PRO_5040115508" description="SCP domain-containing protein" evidence="4">
    <location>
        <begin position="24"/>
        <end position="162"/>
    </location>
</feature>
<sequence>MATSKSGVAFSLILFSLLASTIAHNYIDEILKAHNSVRGQLGLKPLKWDLLLQSYAKSYAFKRQHDCELEHSEGPYGENLFWGSPYGYYNYTDAVNIWVDERKNYDYDTNTCKENEMCGHYTQVVWATTRKVGCAQVKCDNGDQFLACNYDPPGNYIGEKPF</sequence>
<dbReference type="PRINTS" id="PR00837">
    <property type="entry name" value="V5TPXLIKE"/>
</dbReference>
<dbReference type="CDD" id="cd05381">
    <property type="entry name" value="CAP_PR-1"/>
    <property type="match status" value="1"/>
</dbReference>
<dbReference type="SMART" id="SM00198">
    <property type="entry name" value="SCP"/>
    <property type="match status" value="1"/>
</dbReference>
<evidence type="ECO:0000256" key="1">
    <source>
        <dbReference type="ARBA" id="ARBA00009923"/>
    </source>
</evidence>
<dbReference type="InterPro" id="IPR035940">
    <property type="entry name" value="CAP_sf"/>
</dbReference>
<dbReference type="OrthoDB" id="595565at2759"/>
<reference evidence="6" key="1">
    <citation type="journal article" date="2022" name="Cell">
        <title>Repeat-based holocentromeres influence genome architecture and karyotype evolution.</title>
        <authorList>
            <person name="Hofstatter P.G."/>
            <person name="Thangavel G."/>
            <person name="Lux T."/>
            <person name="Neumann P."/>
            <person name="Vondrak T."/>
            <person name="Novak P."/>
            <person name="Zhang M."/>
            <person name="Costa L."/>
            <person name="Castellani M."/>
            <person name="Scott A."/>
            <person name="Toegelov H."/>
            <person name="Fuchs J."/>
            <person name="Mata-Sucre Y."/>
            <person name="Dias Y."/>
            <person name="Vanzela A.L.L."/>
            <person name="Huettel B."/>
            <person name="Almeida C.C.S."/>
            <person name="Simkova H."/>
            <person name="Souza G."/>
            <person name="Pedrosa-Harand A."/>
            <person name="Macas J."/>
            <person name="Mayer K.F.X."/>
            <person name="Houben A."/>
            <person name="Marques A."/>
        </authorList>
    </citation>
    <scope>NUCLEOTIDE SEQUENCE</scope>
    <source>
        <strain evidence="6">RhyBre1mFocal</strain>
    </source>
</reference>
<evidence type="ECO:0000256" key="3">
    <source>
        <dbReference type="ARBA" id="ARBA00023157"/>
    </source>
</evidence>
<dbReference type="Gene3D" id="3.40.33.10">
    <property type="entry name" value="CAP"/>
    <property type="match status" value="1"/>
</dbReference>
<dbReference type="PROSITE" id="PS01010">
    <property type="entry name" value="CRISP_2"/>
    <property type="match status" value="1"/>
</dbReference>
<dbReference type="PROSITE" id="PS01009">
    <property type="entry name" value="CRISP_1"/>
    <property type="match status" value="1"/>
</dbReference>
<dbReference type="PANTHER" id="PTHR10334">
    <property type="entry name" value="CYSTEINE-RICH SECRETORY PROTEIN-RELATED"/>
    <property type="match status" value="1"/>
</dbReference>
<dbReference type="EMBL" id="JAMQYH010000004">
    <property type="protein sequence ID" value="KAJ1690101.1"/>
    <property type="molecule type" value="Genomic_DNA"/>
</dbReference>
<evidence type="ECO:0000313" key="6">
    <source>
        <dbReference type="EMBL" id="KAJ1690101.1"/>
    </source>
</evidence>
<proteinExistence type="inferred from homology"/>
<evidence type="ECO:0000259" key="5">
    <source>
        <dbReference type="SMART" id="SM00198"/>
    </source>
</evidence>
<dbReference type="SUPFAM" id="SSF55797">
    <property type="entry name" value="PR-1-like"/>
    <property type="match status" value="1"/>
</dbReference>
<comment type="caution">
    <text evidence="6">The sequence shown here is derived from an EMBL/GenBank/DDBJ whole genome shotgun (WGS) entry which is preliminary data.</text>
</comment>
<dbReference type="Pfam" id="PF00188">
    <property type="entry name" value="CAP"/>
    <property type="match status" value="1"/>
</dbReference>
<organism evidence="6 7">
    <name type="scientific">Rhynchospora breviuscula</name>
    <dbReference type="NCBI Taxonomy" id="2022672"/>
    <lineage>
        <taxon>Eukaryota</taxon>
        <taxon>Viridiplantae</taxon>
        <taxon>Streptophyta</taxon>
        <taxon>Embryophyta</taxon>
        <taxon>Tracheophyta</taxon>
        <taxon>Spermatophyta</taxon>
        <taxon>Magnoliopsida</taxon>
        <taxon>Liliopsida</taxon>
        <taxon>Poales</taxon>
        <taxon>Cyperaceae</taxon>
        <taxon>Cyperoideae</taxon>
        <taxon>Rhynchosporeae</taxon>
        <taxon>Rhynchospora</taxon>
    </lineage>
</organism>
<dbReference type="InterPro" id="IPR018244">
    <property type="entry name" value="Allrgn_V5/Tpx1_CS"/>
</dbReference>
<keyword evidence="2 4" id="KW-0732">Signal</keyword>
<dbReference type="Proteomes" id="UP001151287">
    <property type="component" value="Unassembled WGS sequence"/>
</dbReference>
<evidence type="ECO:0000256" key="2">
    <source>
        <dbReference type="ARBA" id="ARBA00022729"/>
    </source>
</evidence>
<dbReference type="GO" id="GO:0098542">
    <property type="term" value="P:defense response to other organism"/>
    <property type="evidence" value="ECO:0007669"/>
    <property type="project" value="UniProtKB-ARBA"/>
</dbReference>
<feature type="domain" description="SCP" evidence="5">
    <location>
        <begin position="25"/>
        <end position="158"/>
    </location>
</feature>
<dbReference type="InterPro" id="IPR014044">
    <property type="entry name" value="CAP_dom"/>
</dbReference>
<dbReference type="AlphaFoldDB" id="A0A9Q0HKZ3"/>
<gene>
    <name evidence="6" type="ORF">LUZ63_014256</name>
</gene>
<keyword evidence="7" id="KW-1185">Reference proteome</keyword>
<protein>
    <recommendedName>
        <fullName evidence="5">SCP domain-containing protein</fullName>
    </recommendedName>
</protein>
<comment type="similarity">
    <text evidence="1">Belongs to the CRISP family.</text>
</comment>
<keyword evidence="3" id="KW-1015">Disulfide bond</keyword>
<feature type="signal peptide" evidence="4">
    <location>
        <begin position="1"/>
        <end position="23"/>
    </location>
</feature>
<evidence type="ECO:0000313" key="7">
    <source>
        <dbReference type="Proteomes" id="UP001151287"/>
    </source>
</evidence>
<dbReference type="FunFam" id="3.40.33.10:FF:000006">
    <property type="entry name" value="Putative pathogenesis-related protein 1"/>
    <property type="match status" value="1"/>
</dbReference>
<evidence type="ECO:0000256" key="4">
    <source>
        <dbReference type="SAM" id="SignalP"/>
    </source>
</evidence>
<dbReference type="InterPro" id="IPR001283">
    <property type="entry name" value="CRISP-related"/>
</dbReference>
<dbReference type="GO" id="GO:0005576">
    <property type="term" value="C:extracellular region"/>
    <property type="evidence" value="ECO:0007669"/>
    <property type="project" value="InterPro"/>
</dbReference>